<dbReference type="AlphaFoldDB" id="A0A5M9X1K5"/>
<comment type="caution">
    <text evidence="1">The sequence shown here is derived from an EMBL/GenBank/DDBJ whole genome shotgun (WGS) entry which is preliminary data.</text>
</comment>
<evidence type="ECO:0000313" key="2">
    <source>
        <dbReference type="Proteomes" id="UP000323664"/>
    </source>
</evidence>
<protein>
    <recommendedName>
        <fullName evidence="3">Transposase DDE domain-containing protein</fullName>
    </recommendedName>
</protein>
<dbReference type="Proteomes" id="UP000323664">
    <property type="component" value="Unassembled WGS sequence"/>
</dbReference>
<reference evidence="1 2" key="1">
    <citation type="journal article" date="2019" name="J. Ind. Microbiol. Biotechnol.">
        <title>Paenibacillus amylolyticus 27C64 has a diverse set of carbohydrate-active enzymes and complete pectin deconstruction system.</title>
        <authorList>
            <person name="Keggi C."/>
            <person name="Doran-Peterson J."/>
        </authorList>
    </citation>
    <scope>NUCLEOTIDE SEQUENCE [LARGE SCALE GENOMIC DNA]</scope>
    <source>
        <strain evidence="1 2">27C64</strain>
    </source>
</reference>
<evidence type="ECO:0008006" key="3">
    <source>
        <dbReference type="Google" id="ProtNLM"/>
    </source>
</evidence>
<proteinExistence type="predicted"/>
<sequence length="74" mass="8849">MKRFIGMATAKYRGLFRMRIQTYLTAFIVNVERMVKLVEQKQYLAYLNKSTKLMTETKFLLQTMRHCAGRNLPR</sequence>
<evidence type="ECO:0000313" key="1">
    <source>
        <dbReference type="EMBL" id="KAA8787820.1"/>
    </source>
</evidence>
<name>A0A5M9X1K5_PAEAM</name>
<organism evidence="1 2">
    <name type="scientific">Paenibacillus amylolyticus</name>
    <dbReference type="NCBI Taxonomy" id="1451"/>
    <lineage>
        <taxon>Bacteria</taxon>
        <taxon>Bacillati</taxon>
        <taxon>Bacillota</taxon>
        <taxon>Bacilli</taxon>
        <taxon>Bacillales</taxon>
        <taxon>Paenibacillaceae</taxon>
        <taxon>Paenibacillus</taxon>
    </lineage>
</organism>
<accession>A0A5M9X1K5</accession>
<gene>
    <name evidence="1" type="ORF">EC604_28765</name>
</gene>
<dbReference type="EMBL" id="RIAS01000032">
    <property type="protein sequence ID" value="KAA8787820.1"/>
    <property type="molecule type" value="Genomic_DNA"/>
</dbReference>